<dbReference type="AlphaFoldDB" id="A0A9D1HX54"/>
<evidence type="ECO:0000313" key="4">
    <source>
        <dbReference type="Proteomes" id="UP000824087"/>
    </source>
</evidence>
<gene>
    <name evidence="3" type="ORF">IAD49_05205</name>
</gene>
<dbReference type="Proteomes" id="UP000824087">
    <property type="component" value="Unassembled WGS sequence"/>
</dbReference>
<dbReference type="InterPro" id="IPR000873">
    <property type="entry name" value="AMP-dep_synth/lig_dom"/>
</dbReference>
<protein>
    <submittedName>
        <fullName evidence="3">AMP-binding protein</fullName>
    </submittedName>
</protein>
<evidence type="ECO:0000259" key="2">
    <source>
        <dbReference type="Pfam" id="PF00501"/>
    </source>
</evidence>
<proteinExistence type="inferred from homology"/>
<feature type="domain" description="AMP-dependent synthetase/ligase" evidence="2">
    <location>
        <begin position="161"/>
        <end position="404"/>
    </location>
</feature>
<evidence type="ECO:0000313" key="3">
    <source>
        <dbReference type="EMBL" id="HIU22960.1"/>
    </source>
</evidence>
<comment type="caution">
    <text evidence="3">The sequence shown here is derived from an EMBL/GenBank/DDBJ whole genome shotgun (WGS) entry which is preliminary data.</text>
</comment>
<dbReference type="PANTHER" id="PTHR22754">
    <property type="entry name" value="DISCO-INTERACTING PROTEIN 2 DIP2 -RELATED"/>
    <property type="match status" value="1"/>
</dbReference>
<dbReference type="EMBL" id="DVML01000030">
    <property type="protein sequence ID" value="HIU22960.1"/>
    <property type="molecule type" value="Genomic_DNA"/>
</dbReference>
<comment type="similarity">
    <text evidence="1">Belongs to the ATP-dependent AMP-binding enzyme family.</text>
</comment>
<dbReference type="InterPro" id="IPR045851">
    <property type="entry name" value="AMP-bd_C_sf"/>
</dbReference>
<reference evidence="3" key="1">
    <citation type="submission" date="2020-10" db="EMBL/GenBank/DDBJ databases">
        <authorList>
            <person name="Gilroy R."/>
        </authorList>
    </citation>
    <scope>NUCLEOTIDE SEQUENCE</scope>
    <source>
        <strain evidence="3">CHK197-8231</strain>
    </source>
</reference>
<dbReference type="PANTHER" id="PTHR22754:SF32">
    <property type="entry name" value="DISCO-INTERACTING PROTEIN 2"/>
    <property type="match status" value="1"/>
</dbReference>
<reference evidence="3" key="2">
    <citation type="journal article" date="2021" name="PeerJ">
        <title>Extensive microbial diversity within the chicken gut microbiome revealed by metagenomics and culture.</title>
        <authorList>
            <person name="Gilroy R."/>
            <person name="Ravi A."/>
            <person name="Getino M."/>
            <person name="Pursley I."/>
            <person name="Horton D.L."/>
            <person name="Alikhan N.F."/>
            <person name="Baker D."/>
            <person name="Gharbi K."/>
            <person name="Hall N."/>
            <person name="Watson M."/>
            <person name="Adriaenssens E.M."/>
            <person name="Foster-Nyarko E."/>
            <person name="Jarju S."/>
            <person name="Secka A."/>
            <person name="Antonio M."/>
            <person name="Oren A."/>
            <person name="Chaudhuri R.R."/>
            <person name="La Ragione R."/>
            <person name="Hildebrand F."/>
            <person name="Pallen M.J."/>
        </authorList>
    </citation>
    <scope>NUCLEOTIDE SEQUENCE</scope>
    <source>
        <strain evidence="3">CHK197-8231</strain>
    </source>
</reference>
<dbReference type="Gene3D" id="3.30.300.30">
    <property type="match status" value="1"/>
</dbReference>
<dbReference type="InterPro" id="IPR042099">
    <property type="entry name" value="ANL_N_sf"/>
</dbReference>
<dbReference type="Gene3D" id="3.40.50.12780">
    <property type="entry name" value="N-terminal domain of ligase-like"/>
    <property type="match status" value="1"/>
</dbReference>
<dbReference type="Pfam" id="PF00501">
    <property type="entry name" value="AMP-binding"/>
    <property type="match status" value="1"/>
</dbReference>
<organism evidence="3 4">
    <name type="scientific">Candidatus Fimihabitans intestinipullorum</name>
    <dbReference type="NCBI Taxonomy" id="2840820"/>
    <lineage>
        <taxon>Bacteria</taxon>
        <taxon>Bacillati</taxon>
        <taxon>Mycoplasmatota</taxon>
        <taxon>Mycoplasmatota incertae sedis</taxon>
        <taxon>Candidatus Fimihabitans</taxon>
    </lineage>
</organism>
<sequence length="562" mass="64265">MECGNVFIKKIYDMSVVNGNKTAFSYIEDNKIVETITYNKLLSEIDFYSKYFTSLEISDRVCILYLQAGVDFLPILFGCIEAKLKPIIRTIGKTVSKDKIINQIVELKNEMPFINLIITNCKFQDFDVICDKCNINFIDLCNNNIKLKFNNIRKDINGDIILLTSGSTKVSKGVQISIEELEENVKFCQSLWDINDNDVCLNWMPHSHIYGLVTGFLLPIYTGGTCYIMSPKEFSLKFDTFFEGLSKFNITNTHTPASNLFLEKGIEYINNNQILNFNLSKLKIVSLGGEAINYKLLKSFLEKLSKFGFSSNAFSPNYGMSEISGLLCAIKTDESIKTIDVDEYDLKFNNTVNITNKFNSCTIVSVGKVSSDNVIIFEPFTYNKLLNKTIGEIVISVPSLSNGYINTKDNFNFVKYNNKTYYRTGDLGFLDEDNYLFVTGRLKEIIKVKGKNISPYEIENCLLNSKYKEVINNIVVFSKKDKIDSNEEIGVFIETSMSRENDDIIKKKILNLIDEKLQIKINYSNILFLRKNKIPRFSNGKISRKKCNELFQEIKGDEYGES</sequence>
<name>A0A9D1HX54_9BACT</name>
<evidence type="ECO:0000256" key="1">
    <source>
        <dbReference type="ARBA" id="ARBA00006432"/>
    </source>
</evidence>
<dbReference type="SUPFAM" id="SSF56801">
    <property type="entry name" value="Acetyl-CoA synthetase-like"/>
    <property type="match status" value="1"/>
</dbReference>
<accession>A0A9D1HX54</accession>